<organism evidence="4 5">
    <name type="scientific">Streptococcus oralis</name>
    <dbReference type="NCBI Taxonomy" id="1303"/>
    <lineage>
        <taxon>Bacteria</taxon>
        <taxon>Bacillati</taxon>
        <taxon>Bacillota</taxon>
        <taxon>Bacilli</taxon>
        <taxon>Lactobacillales</taxon>
        <taxon>Streptococcaceae</taxon>
        <taxon>Streptococcus</taxon>
    </lineage>
</organism>
<gene>
    <name evidence="4" type="ORF">D8844_00655</name>
</gene>
<keyword evidence="1" id="KW-0175">Coiled coil</keyword>
<dbReference type="SUPFAM" id="SSF52540">
    <property type="entry name" value="P-loop containing nucleoside triphosphate hydrolases"/>
    <property type="match status" value="1"/>
</dbReference>
<evidence type="ECO:0000259" key="3">
    <source>
        <dbReference type="Pfam" id="PF20693"/>
    </source>
</evidence>
<feature type="coiled-coil region" evidence="1">
    <location>
        <begin position="517"/>
        <end position="544"/>
    </location>
</feature>
<feature type="coiled-coil region" evidence="1">
    <location>
        <begin position="396"/>
        <end position="437"/>
    </location>
</feature>
<evidence type="ECO:0000313" key="5">
    <source>
        <dbReference type="Proteomes" id="UP000267979"/>
    </source>
</evidence>
<dbReference type="InterPro" id="IPR048428">
    <property type="entry name" value="YobI-NTPase"/>
</dbReference>
<feature type="domain" description="YobI-like P-loop NTPase" evidence="3">
    <location>
        <begin position="24"/>
        <end position="396"/>
    </location>
</feature>
<comment type="caution">
    <text evidence="4">The sequence shown here is derived from an EMBL/GenBank/DDBJ whole genome shotgun (WGS) entry which is preliminary data.</text>
</comment>
<evidence type="ECO:0000313" key="4">
    <source>
        <dbReference type="EMBL" id="RSK19001.1"/>
    </source>
</evidence>
<evidence type="ECO:0000256" key="1">
    <source>
        <dbReference type="SAM" id="Coils"/>
    </source>
</evidence>
<feature type="transmembrane region" description="Helical" evidence="2">
    <location>
        <begin position="128"/>
        <end position="145"/>
    </location>
</feature>
<dbReference type="Proteomes" id="UP000267979">
    <property type="component" value="Unassembled WGS sequence"/>
</dbReference>
<accession>A0A428IMM0</accession>
<protein>
    <recommendedName>
        <fullName evidence="3">YobI-like P-loop NTPase domain-containing protein</fullName>
    </recommendedName>
</protein>
<proteinExistence type="predicted"/>
<feature type="transmembrane region" description="Helical" evidence="2">
    <location>
        <begin position="165"/>
        <end position="186"/>
    </location>
</feature>
<sequence length="1322" mass="157135">MEREYQFRALTSNKDVEIKPVTQKAFEFAIDDNSEVTNVAITGNYGAGKSSVVESFERKRKDKRFIHISLGQYDEIKSSEKNGLDKREINTIEGKIINQLLHQIDPNKIRRSIFKTLDAESQIKPFNISVYVSLVLLLSLYLLNISSWNGLIQNFSWLSWTTKPIISLLVLVILFVLIVYGFYFLLKLQKDFGFIKKLSLKAEKIETDIEIFSNESSRVSYFDRYLDDILYLFKRSEADVIVFEDIERFNDSRIFEKLKELNIVINRNRKANNKRKLVFFYLVKDDLFESQERTKFFDFIIPIVPVVTASNSHDILKKLLTEMWEYDSLDKTFLFNISLYLDDMRLINNICNEYLTYKDTLNTLKLDYEKLFAMVVYKNIFPKDFSLLQRNQGYLYELLNSKEIALKNLREELNNKKNALERKIENAEEEHLNDKVELYGTILKIPFGRKIIKVNGKFEKDFSTRYDYIKELIAGDSEIYSFDSYHDAEYNQYKRNEDIDSLFPSRNTPEFQERLKNTKNKKIIEKLKEEIKKINDELGELDSYRLSDVYQYATDIDDFKSDFTEEIRKNPQSSIISFLIRNAYIDESYQDYLNHFYENTITVEEKEYLRNVVSGRQNKYNISLKNIDEIFNYLELKNYKSSNVLNYDLFRFLLYANEHNEKLKLIFHQDNILEFLLDFYNELFRLNVENKSFFSERDIRVFLRKWLHHNSDLFNEYINQKHSDYIYVDKRKLILSLMNLVDLSDCTKETKGQISKYLEMTQEVFLNIFHNNYCDFEKFNFNLSAIDFKIKEFDFESSGYEENVLNYIYKNGLYDICESNVLFFMEQHSDMGTELSDVKHKNYEIMTSQNGLKPLLDYCQSSDEEFLKYILMYVTLSEGEMRDKPEYIEQLLNNNVVFNHQLPQEKLGSDESDESNDLDNDENIKKSTLAENIISSIPEFYITYTQGKFNDLSSENREILINNLVITQKAEVNTEIVLDYFSQNKEVDKFLIDFINLNPNFELDKEIYSKLNNDIQDNFNENIISSSTLNDNIRKRILSQLGLYFKRIDNTDIDDEDLLNLIINNRIEFNKENLEFIRKRSMVHLEEFIFINIENYLNATNVVRNDEEMRGALNKPDIDEKYVVELLVLLLDNKFNEYDFDDLINQNRYDSLDVTLQNKIQKIVKKYIRQFIALDENEISVPLYESILNSNDVLLEYKKELFEKLISDSEIQIEVDKLILLGDYLDLLELPDIMQILKEQIDYDIYTEWEVAFDKLNQNEGNGGIGNQEAEVSYSKFNEKLLDYLKKRKLISYKSKHENSVLKLYGLRKKQIEYSDEAEEKQ</sequence>
<name>A0A428IMM0_STROR</name>
<dbReference type="EMBL" id="RMVK01000001">
    <property type="protein sequence ID" value="RSK19001.1"/>
    <property type="molecule type" value="Genomic_DNA"/>
</dbReference>
<reference evidence="4 5" key="1">
    <citation type="submission" date="2018-11" db="EMBL/GenBank/DDBJ databases">
        <title>Species Designations Belie Phenotypic and Genotypic Heterogeneity in Oral Streptococci.</title>
        <authorList>
            <person name="Velsko I."/>
        </authorList>
    </citation>
    <scope>NUCLEOTIDE SEQUENCE [LARGE SCALE GENOMIC DNA]</scope>
    <source>
        <strain evidence="4 5">BCC52</strain>
    </source>
</reference>
<dbReference type="RefSeq" id="WP_125421088.1">
    <property type="nucleotide sequence ID" value="NZ_RMVK01000001.1"/>
</dbReference>
<keyword evidence="2" id="KW-0812">Transmembrane</keyword>
<dbReference type="Pfam" id="PF20693">
    <property type="entry name" value="YobI-ATPase"/>
    <property type="match status" value="1"/>
</dbReference>
<keyword evidence="2" id="KW-0472">Membrane</keyword>
<dbReference type="InterPro" id="IPR027417">
    <property type="entry name" value="P-loop_NTPase"/>
</dbReference>
<evidence type="ECO:0000256" key="2">
    <source>
        <dbReference type="SAM" id="Phobius"/>
    </source>
</evidence>
<keyword evidence="2" id="KW-1133">Transmembrane helix</keyword>